<dbReference type="KEGG" id="lak:106161419"/>
<dbReference type="Proteomes" id="UP000085678">
    <property type="component" value="Unplaced"/>
</dbReference>
<dbReference type="Pfam" id="PF00811">
    <property type="entry name" value="Ependymin"/>
    <property type="match status" value="1"/>
</dbReference>
<dbReference type="AlphaFoldDB" id="A0A1S3I6E1"/>
<evidence type="ECO:0000256" key="1">
    <source>
        <dbReference type="SAM" id="SignalP"/>
    </source>
</evidence>
<dbReference type="PANTHER" id="PTHR10697:SF13">
    <property type="entry name" value="RICIN B LECTIN DOMAIN-CONTAINING PROTEIN"/>
    <property type="match status" value="1"/>
</dbReference>
<evidence type="ECO:0000313" key="2">
    <source>
        <dbReference type="Proteomes" id="UP000085678"/>
    </source>
</evidence>
<dbReference type="InParanoid" id="A0A1S3I6E1"/>
<dbReference type="OrthoDB" id="10001248at2759"/>
<sequence>MLLVAVCLGILAVAAADKKPCCAPPQWEGLIGETIGGDHEGKPWLLQEGAQLSVSWPDKKMNVMGQANMTGGTSVMFRVILDYKAKQQYTIVHKKCTKAAIADEMINGVPSNATYAGTFYFGAGKDNELMFDTWLVKYKGMDFQSELTTTVKDCIPISWFAFGTVNKDKLIETVGFVNVTLGIKDNSVFTVPDICKKASNEYPHPVLAGMDGMFRLKL</sequence>
<accession>A0A1S3I6E1</accession>
<organism evidence="2 3">
    <name type="scientific">Lingula anatina</name>
    <name type="common">Brachiopod</name>
    <name type="synonym">Lingula unguis</name>
    <dbReference type="NCBI Taxonomy" id="7574"/>
    <lineage>
        <taxon>Eukaryota</taxon>
        <taxon>Metazoa</taxon>
        <taxon>Spiralia</taxon>
        <taxon>Lophotrochozoa</taxon>
        <taxon>Brachiopoda</taxon>
        <taxon>Linguliformea</taxon>
        <taxon>Lingulata</taxon>
        <taxon>Lingulida</taxon>
        <taxon>Linguloidea</taxon>
        <taxon>Lingulidae</taxon>
        <taxon>Lingula</taxon>
    </lineage>
</organism>
<name>A0A1S3I6E1_LINAN</name>
<dbReference type="GO" id="GO:0005576">
    <property type="term" value="C:extracellular region"/>
    <property type="evidence" value="ECO:0007669"/>
    <property type="project" value="InterPro"/>
</dbReference>
<dbReference type="GO" id="GO:0005764">
    <property type="term" value="C:lysosome"/>
    <property type="evidence" value="ECO:0007669"/>
    <property type="project" value="TreeGrafter"/>
</dbReference>
<reference evidence="3" key="1">
    <citation type="submission" date="2025-08" db="UniProtKB">
        <authorList>
            <consortium name="RefSeq"/>
        </authorList>
    </citation>
    <scope>IDENTIFICATION</scope>
    <source>
        <tissue evidence="3">Gonads</tissue>
    </source>
</reference>
<dbReference type="GeneID" id="106161419"/>
<dbReference type="GO" id="GO:0007160">
    <property type="term" value="P:cell-matrix adhesion"/>
    <property type="evidence" value="ECO:0007669"/>
    <property type="project" value="InterPro"/>
</dbReference>
<feature type="signal peptide" evidence="1">
    <location>
        <begin position="1"/>
        <end position="16"/>
    </location>
</feature>
<dbReference type="OMA" id="FVENCIP"/>
<protein>
    <submittedName>
        <fullName evidence="3">Mammalian ependymin-related protein 1</fullName>
    </submittedName>
</protein>
<gene>
    <name evidence="3" type="primary">LOC106161419</name>
</gene>
<dbReference type="GO" id="GO:0005509">
    <property type="term" value="F:calcium ion binding"/>
    <property type="evidence" value="ECO:0007669"/>
    <property type="project" value="InterPro"/>
</dbReference>
<dbReference type="RefSeq" id="XP_013393822.1">
    <property type="nucleotide sequence ID" value="XM_013538368.1"/>
</dbReference>
<dbReference type="STRING" id="7574.A0A1S3I6E1"/>
<keyword evidence="1" id="KW-0732">Signal</keyword>
<proteinExistence type="predicted"/>
<evidence type="ECO:0000313" key="3">
    <source>
        <dbReference type="RefSeq" id="XP_013393822.1"/>
    </source>
</evidence>
<dbReference type="InterPro" id="IPR001299">
    <property type="entry name" value="Ependymin"/>
</dbReference>
<feature type="chain" id="PRO_5010230059" evidence="1">
    <location>
        <begin position="17"/>
        <end position="218"/>
    </location>
</feature>
<dbReference type="PANTHER" id="PTHR10697">
    <property type="entry name" value="MAMMALIAN EPENDYMIN-RELATED PROTEIN 1"/>
    <property type="match status" value="1"/>
</dbReference>
<keyword evidence="2" id="KW-1185">Reference proteome</keyword>